<gene>
    <name evidence="2" type="ORF">MCCS_03710</name>
</gene>
<dbReference type="SUPFAM" id="SSF50129">
    <property type="entry name" value="GroES-like"/>
    <property type="match status" value="1"/>
</dbReference>
<dbReference type="AlphaFoldDB" id="A0A1W7A8V0"/>
<dbReference type="InterPro" id="IPR011032">
    <property type="entry name" value="GroES-like_sf"/>
</dbReference>
<proteinExistence type="predicted"/>
<keyword evidence="3" id="KW-1185">Reference proteome</keyword>
<name>A0A1W7A8V0_9STAP</name>
<dbReference type="STRING" id="1855823.MCCS_03710"/>
<dbReference type="InterPro" id="IPR036291">
    <property type="entry name" value="NAD(P)-bd_dom_sf"/>
</dbReference>
<organism evidence="2 3">
    <name type="scientific">Macrococcoides canis</name>
    <dbReference type="NCBI Taxonomy" id="1855823"/>
    <lineage>
        <taxon>Bacteria</taxon>
        <taxon>Bacillati</taxon>
        <taxon>Bacillota</taxon>
        <taxon>Bacilli</taxon>
        <taxon>Bacillales</taxon>
        <taxon>Staphylococcaceae</taxon>
        <taxon>Macrococcoides</taxon>
    </lineage>
</organism>
<dbReference type="SMART" id="SM00829">
    <property type="entry name" value="PKS_ER"/>
    <property type="match status" value="1"/>
</dbReference>
<dbReference type="CDD" id="cd05289">
    <property type="entry name" value="MDR_like_2"/>
    <property type="match status" value="1"/>
</dbReference>
<dbReference type="InterPro" id="IPR013154">
    <property type="entry name" value="ADH-like_N"/>
</dbReference>
<dbReference type="EMBL" id="CP021059">
    <property type="protein sequence ID" value="ARQ06039.1"/>
    <property type="molecule type" value="Genomic_DNA"/>
</dbReference>
<dbReference type="Pfam" id="PF13602">
    <property type="entry name" value="ADH_zinc_N_2"/>
    <property type="match status" value="1"/>
</dbReference>
<evidence type="ECO:0000313" key="2">
    <source>
        <dbReference type="EMBL" id="ARQ06039.1"/>
    </source>
</evidence>
<dbReference type="Gene3D" id="3.40.50.720">
    <property type="entry name" value="NAD(P)-binding Rossmann-like Domain"/>
    <property type="match status" value="1"/>
</dbReference>
<sequence>MKAIQIKQYSKDIKVEMNEIPVPKIGDNEVLVKVVTAAVNPLEKLIMTGEVKLIQGYEFPLTLGNELAGIVEQVGSNVTRVQKGQRVYSRLPVEKIGAFAEYVAVRADAVSVIPEYLDFEEAVAIPLTGLTAYQALNDILKVESGKTLFIPGGSGGFGQIAVPLAKAKGLKVIVSGNPKAKAHIMALGADQFIDYKTENYWEVLSNVDYVIDTLGAKEFDNELSIIKPGGQLLSLKTAPNKAFAKAKNLSKVKQILFGLVGAKYDKKASKKNVTYHFMFVDADGAQLDEVSKILAEKQVKPQIDPKEFSLKDTEAALNYTFDGHPSGKVIIKVNQ</sequence>
<evidence type="ECO:0000313" key="3">
    <source>
        <dbReference type="Proteomes" id="UP000194154"/>
    </source>
</evidence>
<dbReference type="OrthoDB" id="9792162at2"/>
<reference evidence="2 3" key="1">
    <citation type="journal article" date="2017" name="Int. J. Syst. Evol. Microbiol.">
        <title>Macrococcus canis sp. nov., a skin bacterium associated with infections in dogs.</title>
        <authorList>
            <person name="Gobeli Brawand S."/>
            <person name="Cotting K."/>
            <person name="Gomez-Sanz E."/>
            <person name="Collaud A."/>
            <person name="Thomann A."/>
            <person name="Brodard I."/>
            <person name="Rodriguez-Campos S."/>
            <person name="Strauss C."/>
            <person name="Perreten V."/>
        </authorList>
    </citation>
    <scope>NUCLEOTIDE SEQUENCE [LARGE SCALE GENOMIC DNA]</scope>
    <source>
        <strain evidence="2 3">KM45013</strain>
    </source>
</reference>
<dbReference type="Proteomes" id="UP000194154">
    <property type="component" value="Chromosome"/>
</dbReference>
<dbReference type="InterPro" id="IPR020843">
    <property type="entry name" value="ER"/>
</dbReference>
<dbReference type="GeneID" id="35294521"/>
<dbReference type="PANTHER" id="PTHR11695:SF294">
    <property type="entry name" value="RETICULON-4-INTERACTING PROTEIN 1, MITOCHONDRIAL"/>
    <property type="match status" value="1"/>
</dbReference>
<dbReference type="PANTHER" id="PTHR11695">
    <property type="entry name" value="ALCOHOL DEHYDROGENASE RELATED"/>
    <property type="match status" value="1"/>
</dbReference>
<dbReference type="Gene3D" id="3.90.180.10">
    <property type="entry name" value="Medium-chain alcohol dehydrogenases, catalytic domain"/>
    <property type="match status" value="1"/>
</dbReference>
<dbReference type="InterPro" id="IPR050700">
    <property type="entry name" value="YIM1/Zinc_Alcohol_DH_Fams"/>
</dbReference>
<feature type="domain" description="Enoyl reductase (ER)" evidence="1">
    <location>
        <begin position="10"/>
        <end position="331"/>
    </location>
</feature>
<protein>
    <submittedName>
        <fullName evidence="2">Zinc-type alcohol dehydrogenase-like protein</fullName>
    </submittedName>
</protein>
<dbReference type="KEGG" id="mcak:MCCS_03710"/>
<dbReference type="GO" id="GO:0016491">
    <property type="term" value="F:oxidoreductase activity"/>
    <property type="evidence" value="ECO:0007669"/>
    <property type="project" value="InterPro"/>
</dbReference>
<dbReference type="RefSeq" id="WP_086041730.1">
    <property type="nucleotide sequence ID" value="NZ_CBCRZA010000003.1"/>
</dbReference>
<dbReference type="Pfam" id="PF08240">
    <property type="entry name" value="ADH_N"/>
    <property type="match status" value="1"/>
</dbReference>
<evidence type="ECO:0000259" key="1">
    <source>
        <dbReference type="SMART" id="SM00829"/>
    </source>
</evidence>
<accession>A0A1W7A8V0</accession>
<dbReference type="SUPFAM" id="SSF51735">
    <property type="entry name" value="NAD(P)-binding Rossmann-fold domains"/>
    <property type="match status" value="1"/>
</dbReference>